<reference evidence="2 3" key="1">
    <citation type="submission" date="2015-01" db="EMBL/GenBank/DDBJ databases">
        <title>Evolution of Trichinella species and genotypes.</title>
        <authorList>
            <person name="Korhonen P.K."/>
            <person name="Edoardo P."/>
            <person name="Giuseppe L.R."/>
            <person name="Gasser R.B."/>
        </authorList>
    </citation>
    <scope>NUCLEOTIDE SEQUENCE [LARGE SCALE GENOMIC DNA]</scope>
    <source>
        <strain evidence="2">ISS417</strain>
    </source>
</reference>
<evidence type="ECO:0000256" key="1">
    <source>
        <dbReference type="SAM" id="MobiDB-lite"/>
    </source>
</evidence>
<feature type="region of interest" description="Disordered" evidence="1">
    <location>
        <begin position="18"/>
        <end position="64"/>
    </location>
</feature>
<dbReference type="AlphaFoldDB" id="A0A0V0T5P1"/>
<feature type="region of interest" description="Disordered" evidence="1">
    <location>
        <begin position="76"/>
        <end position="114"/>
    </location>
</feature>
<dbReference type="Proteomes" id="UP000055048">
    <property type="component" value="Unassembled WGS sequence"/>
</dbReference>
<evidence type="ECO:0008006" key="4">
    <source>
        <dbReference type="Google" id="ProtNLM"/>
    </source>
</evidence>
<proteinExistence type="predicted"/>
<evidence type="ECO:0000313" key="2">
    <source>
        <dbReference type="EMBL" id="KRX34377.1"/>
    </source>
</evidence>
<protein>
    <recommendedName>
        <fullName evidence="4">Transposon Ty3-I Gag-Pol polyprotein</fullName>
    </recommendedName>
</protein>
<comment type="caution">
    <text evidence="2">The sequence shown here is derived from an EMBL/GenBank/DDBJ whole genome shotgun (WGS) entry which is preliminary data.</text>
</comment>
<evidence type="ECO:0000313" key="3">
    <source>
        <dbReference type="Proteomes" id="UP000055048"/>
    </source>
</evidence>
<gene>
    <name evidence="2" type="ORF">T05_16350</name>
</gene>
<accession>A0A0V0T5P1</accession>
<dbReference type="EMBL" id="JYDJ01000578">
    <property type="protein sequence ID" value="KRX34377.1"/>
    <property type="molecule type" value="Genomic_DNA"/>
</dbReference>
<organism evidence="2 3">
    <name type="scientific">Trichinella murrelli</name>
    <dbReference type="NCBI Taxonomy" id="144512"/>
    <lineage>
        <taxon>Eukaryota</taxon>
        <taxon>Metazoa</taxon>
        <taxon>Ecdysozoa</taxon>
        <taxon>Nematoda</taxon>
        <taxon>Enoplea</taxon>
        <taxon>Dorylaimia</taxon>
        <taxon>Trichinellida</taxon>
        <taxon>Trichinellidae</taxon>
        <taxon>Trichinella</taxon>
    </lineage>
</organism>
<name>A0A0V0T5P1_9BILA</name>
<sequence>MRYHGCILDPTAGCQRMQQGDIPFGKSDAVPTVRAESPRSDRTAHSRRAGGKWQPPINAGSNPNRVRRRTVHVRFGPQADEREAPHHSHRRRQASAVLPKADRPPPANAGGIPPDRNVEARLCGAVELSSPIVLLKKTDGSCWFFVDYQQLNNLTRKDSPRGRPSEHIKDMPFHTLIGCKFCTFVTTRWARSSGSLPPGPLQYARHHSWPAPLRSHGLVFVLSSSTFVSSHHSHSTLVHLLTDWMVSTAPIYRTILPQGGTGVGQLKFDPSIVLLTIPGLRPFYKSAASYAAALIRSTNGISLTGDDRTTEESAVLAGGRGGFTAAALRLPQLDLQLAAPPYSNGCHTLFKKVMDAISKKDHVDSPFH</sequence>
<dbReference type="Gene3D" id="3.10.10.10">
    <property type="entry name" value="HIV Type 1 Reverse Transcriptase, subunit A, domain 1"/>
    <property type="match status" value="1"/>
</dbReference>
<keyword evidence="3" id="KW-1185">Reference proteome</keyword>